<dbReference type="PANTHER" id="PTHR45959:SF2">
    <property type="entry name" value="BHLH TRANSCRIPTION FACTOR"/>
    <property type="match status" value="1"/>
</dbReference>
<organism evidence="9">
    <name type="scientific">Daucus carota subsp. sativus</name>
    <name type="common">Carrot</name>
    <dbReference type="NCBI Taxonomy" id="79200"/>
    <lineage>
        <taxon>Eukaryota</taxon>
        <taxon>Viridiplantae</taxon>
        <taxon>Streptophyta</taxon>
        <taxon>Embryophyta</taxon>
        <taxon>Tracheophyta</taxon>
        <taxon>Spermatophyta</taxon>
        <taxon>Magnoliopsida</taxon>
        <taxon>eudicotyledons</taxon>
        <taxon>Gunneridae</taxon>
        <taxon>Pentapetalae</taxon>
        <taxon>asterids</taxon>
        <taxon>campanulids</taxon>
        <taxon>Apiales</taxon>
        <taxon>Apiaceae</taxon>
        <taxon>Apioideae</taxon>
        <taxon>Scandiceae</taxon>
        <taxon>Daucinae</taxon>
        <taxon>Daucus</taxon>
        <taxon>Daucus sect. Daucus</taxon>
    </lineage>
</organism>
<evidence type="ECO:0000256" key="1">
    <source>
        <dbReference type="ARBA" id="ARBA00004123"/>
    </source>
</evidence>
<reference evidence="9" key="1">
    <citation type="journal article" date="2016" name="Nat. Genet.">
        <title>A high-quality carrot genome assembly provides new insights into carotenoid accumulation and asterid genome evolution.</title>
        <authorList>
            <person name="Iorizzo M."/>
            <person name="Ellison S."/>
            <person name="Senalik D."/>
            <person name="Zeng P."/>
            <person name="Satapoomin P."/>
            <person name="Huang J."/>
            <person name="Bowman M."/>
            <person name="Iovene M."/>
            <person name="Sanseverino W."/>
            <person name="Cavagnaro P."/>
            <person name="Yildiz M."/>
            <person name="Macko-Podgorni A."/>
            <person name="Moranska E."/>
            <person name="Grzebelus E."/>
            <person name="Grzebelus D."/>
            <person name="Ashrafi H."/>
            <person name="Zheng Z."/>
            <person name="Cheng S."/>
            <person name="Spooner D."/>
            <person name="Van Deynze A."/>
            <person name="Simon P."/>
        </authorList>
    </citation>
    <scope>NUCLEOTIDE SEQUENCE [LARGE SCALE GENOMIC DNA]</scope>
    <source>
        <tissue evidence="9">Leaf</tissue>
    </source>
</reference>
<evidence type="ECO:0000259" key="8">
    <source>
        <dbReference type="PROSITE" id="PS51671"/>
    </source>
</evidence>
<evidence type="ECO:0000256" key="4">
    <source>
        <dbReference type="ARBA" id="ARBA00023242"/>
    </source>
</evidence>
<dbReference type="InterPro" id="IPR002912">
    <property type="entry name" value="ACT_dom"/>
</dbReference>
<dbReference type="GO" id="GO:0080090">
    <property type="term" value="P:regulation of primary metabolic process"/>
    <property type="evidence" value="ECO:0007669"/>
    <property type="project" value="UniProtKB-ARBA"/>
</dbReference>
<dbReference type="PROSITE" id="PS50888">
    <property type="entry name" value="BHLH"/>
    <property type="match status" value="1"/>
</dbReference>
<evidence type="ECO:0000259" key="7">
    <source>
        <dbReference type="PROSITE" id="PS50888"/>
    </source>
</evidence>
<protein>
    <recommendedName>
        <fullName evidence="10">BHLH domain-containing protein</fullName>
    </recommendedName>
</protein>
<dbReference type="GO" id="GO:0046983">
    <property type="term" value="F:protein dimerization activity"/>
    <property type="evidence" value="ECO:0007669"/>
    <property type="project" value="InterPro"/>
</dbReference>
<evidence type="ECO:0000256" key="5">
    <source>
        <dbReference type="SAM" id="Coils"/>
    </source>
</evidence>
<gene>
    <name evidence="9" type="ORF">DCAR_010767</name>
</gene>
<dbReference type="Gene3D" id="4.10.280.10">
    <property type="entry name" value="Helix-loop-helix DNA-binding domain"/>
    <property type="match status" value="1"/>
</dbReference>
<evidence type="ECO:0000256" key="6">
    <source>
        <dbReference type="SAM" id="MobiDB-lite"/>
    </source>
</evidence>
<dbReference type="STRING" id="79200.A0A162AJI7"/>
<dbReference type="Pfam" id="PF00010">
    <property type="entry name" value="HLH"/>
    <property type="match status" value="1"/>
</dbReference>
<feature type="domain" description="BHLH" evidence="7">
    <location>
        <begin position="189"/>
        <end position="238"/>
    </location>
</feature>
<dbReference type="GO" id="GO:0005634">
    <property type="term" value="C:nucleus"/>
    <property type="evidence" value="ECO:0007669"/>
    <property type="project" value="UniProtKB-SubCell"/>
</dbReference>
<keyword evidence="5" id="KW-0175">Coiled coil</keyword>
<dbReference type="InterPro" id="IPR054502">
    <property type="entry name" value="bHLH-TF_ACT-like_plant"/>
</dbReference>
<dbReference type="Pfam" id="PF22754">
    <property type="entry name" value="bHLH-TF_ACT-like_plant"/>
    <property type="match status" value="1"/>
</dbReference>
<feature type="domain" description="ACT" evidence="8">
    <location>
        <begin position="305"/>
        <end position="379"/>
    </location>
</feature>
<sequence length="379" mass="42700">MPMEMPPNKWNSEQVREGVDFNGINHFKMESLHFDTLDDFTSEQYLLTLPESNFGKSLSSESYNATFFPTDHLQDPRDFRNDNMADESNISDSFERPAKQLKTSTWNPSPGKQANVIPSSSSSQIISFSNVSSQTLDHQGSCGYSRDDKVLLPYEDLMDSNASYDNDNYTVIAGKPIRRPNAVPVKAPSHVQDHVIAERKRRERLTERFIALSAIVPGLKKLDKASVLGDAVKYLKQLQQRVELLEEQIKKKKKFEESPIVSQNDSSKLPAASEGYSSSCDDNSGGYPNKTTAEIEARILEKNVLIKIHCKKQKGFVSKMLSVIEQLHLTVISSNVLPFGDYAMDITVICQMHAECSLTVEELVRKLQSALQQYPDRAR</sequence>
<dbReference type="AlphaFoldDB" id="A0A162AJI7"/>
<proteinExistence type="predicted"/>
<dbReference type="SMART" id="SM00353">
    <property type="entry name" value="HLH"/>
    <property type="match status" value="1"/>
</dbReference>
<dbReference type="PANTHER" id="PTHR45959">
    <property type="entry name" value="BHLH TRANSCRIPTION FACTOR"/>
    <property type="match status" value="1"/>
</dbReference>
<evidence type="ECO:0000313" key="9">
    <source>
        <dbReference type="EMBL" id="KZN02013.1"/>
    </source>
</evidence>
<dbReference type="InterPro" id="IPR052610">
    <property type="entry name" value="bHLH_transcription_regulator"/>
</dbReference>
<keyword evidence="4" id="KW-0539">Nucleus</keyword>
<comment type="subcellular location">
    <subcellularLocation>
        <location evidence="1">Nucleus</location>
    </subcellularLocation>
</comment>
<name>A0A162AJI7_DAUCS</name>
<feature type="region of interest" description="Disordered" evidence="6">
    <location>
        <begin position="256"/>
        <end position="287"/>
    </location>
</feature>
<dbReference type="PROSITE" id="PS51671">
    <property type="entry name" value="ACT"/>
    <property type="match status" value="1"/>
</dbReference>
<dbReference type="Gramene" id="KZN02013">
    <property type="protein sequence ID" value="KZN02013"/>
    <property type="gene ID" value="DCAR_010767"/>
</dbReference>
<dbReference type="SUPFAM" id="SSF47459">
    <property type="entry name" value="HLH, helix-loop-helix DNA-binding domain"/>
    <property type="match status" value="1"/>
</dbReference>
<keyword evidence="2" id="KW-0805">Transcription regulation</keyword>
<dbReference type="InterPro" id="IPR011598">
    <property type="entry name" value="bHLH_dom"/>
</dbReference>
<keyword evidence="3" id="KW-0804">Transcription</keyword>
<feature type="coiled-coil region" evidence="5">
    <location>
        <begin position="228"/>
        <end position="255"/>
    </location>
</feature>
<evidence type="ECO:0000256" key="3">
    <source>
        <dbReference type="ARBA" id="ARBA00023163"/>
    </source>
</evidence>
<evidence type="ECO:0000256" key="2">
    <source>
        <dbReference type="ARBA" id="ARBA00023015"/>
    </source>
</evidence>
<accession>A0A162AJI7</accession>
<dbReference type="EMBL" id="LNRQ01000003">
    <property type="protein sequence ID" value="KZN02013.1"/>
    <property type="molecule type" value="Genomic_DNA"/>
</dbReference>
<comment type="caution">
    <text evidence="9">The sequence shown here is derived from an EMBL/GenBank/DDBJ whole genome shotgun (WGS) entry which is preliminary data.</text>
</comment>
<evidence type="ECO:0008006" key="10">
    <source>
        <dbReference type="Google" id="ProtNLM"/>
    </source>
</evidence>
<dbReference type="InterPro" id="IPR036638">
    <property type="entry name" value="HLH_DNA-bd_sf"/>
</dbReference>